<organism evidence="3 4">
    <name type="scientific">Halolactibacillus miurensis</name>
    <dbReference type="NCBI Taxonomy" id="306541"/>
    <lineage>
        <taxon>Bacteria</taxon>
        <taxon>Bacillati</taxon>
        <taxon>Bacillota</taxon>
        <taxon>Bacilli</taxon>
        <taxon>Bacillales</taxon>
        <taxon>Bacillaceae</taxon>
        <taxon>Halolactibacillus</taxon>
    </lineage>
</organism>
<gene>
    <name evidence="2" type="ORF">HMI01_07980</name>
    <name evidence="3" type="ORF">SAMN05421668_10216</name>
</gene>
<dbReference type="AlphaFoldDB" id="A0A1I6PJB5"/>
<sequence>MGLFKKKHVFLSINDRSIRYLVCPKMKTDEHIDFGEVFFDQLVMEDGRIINEAQLKRHLRTLVEQKKWRRAELSFLVPDSFVTMRTEEIPNQLSNDEAKQYIRLQLEGSIRLPFKDPVLDFDVLNFGEETNEILLFAYPKERLKPFEKLFNDVGLNPAVADISFLSGYRVYQSLHDATDDEHLLMIQWNKLDLTLTVFHHNKPKFNRHVHSSNAYQAWQLDEAGKELVSTLPKEELEDERDNTLITIERFMDFYQYSVLDGSAGVTDVAFLGDHPDLVQLKETMADRFDISVKTLNLPRALPNGYGALIGLGYKESSSKKKQVKPKSAVTKNKKSSRKQKEQQIEPSVESGLKDDSTHSNQNLDHTEE</sequence>
<dbReference type="Gene3D" id="3.30.1490.300">
    <property type="match status" value="1"/>
</dbReference>
<dbReference type="EMBL" id="BJWJ01000005">
    <property type="protein sequence ID" value="GEM03810.1"/>
    <property type="molecule type" value="Genomic_DNA"/>
</dbReference>
<feature type="compositionally biased region" description="Polar residues" evidence="1">
    <location>
        <begin position="358"/>
        <end position="368"/>
    </location>
</feature>
<dbReference type="OrthoDB" id="2690797at2"/>
<dbReference type="Proteomes" id="UP000199139">
    <property type="component" value="Unassembled WGS sequence"/>
</dbReference>
<evidence type="ECO:0000256" key="1">
    <source>
        <dbReference type="SAM" id="MobiDB-lite"/>
    </source>
</evidence>
<dbReference type="Gene3D" id="3.30.420.40">
    <property type="match status" value="2"/>
</dbReference>
<accession>A0A1I6PJB5</accession>
<dbReference type="InterPro" id="IPR043129">
    <property type="entry name" value="ATPase_NBD"/>
</dbReference>
<proteinExistence type="predicted"/>
<reference evidence="2 5" key="2">
    <citation type="submission" date="2019-07" db="EMBL/GenBank/DDBJ databases">
        <title>Whole genome shotgun sequence of Halolactibacillus miurensis NBRC 100873.</title>
        <authorList>
            <person name="Hosoyama A."/>
            <person name="Uohara A."/>
            <person name="Ohji S."/>
            <person name="Ichikawa N."/>
        </authorList>
    </citation>
    <scope>NUCLEOTIDE SEQUENCE [LARGE SCALE GENOMIC DNA]</scope>
    <source>
        <strain evidence="2 5">NBRC 100873</strain>
    </source>
</reference>
<evidence type="ECO:0000313" key="4">
    <source>
        <dbReference type="Proteomes" id="UP000199139"/>
    </source>
</evidence>
<dbReference type="RefSeq" id="WP_089852798.1">
    <property type="nucleotide sequence ID" value="NZ_BJWJ01000005.1"/>
</dbReference>
<evidence type="ECO:0000313" key="2">
    <source>
        <dbReference type="EMBL" id="GEM03810.1"/>
    </source>
</evidence>
<dbReference type="InterPro" id="IPR005883">
    <property type="entry name" value="PilM"/>
</dbReference>
<dbReference type="STRING" id="306541.SAMN05421668_10216"/>
<feature type="region of interest" description="Disordered" evidence="1">
    <location>
        <begin position="317"/>
        <end position="368"/>
    </location>
</feature>
<evidence type="ECO:0000313" key="3">
    <source>
        <dbReference type="EMBL" id="SFS40277.1"/>
    </source>
</evidence>
<evidence type="ECO:0000313" key="5">
    <source>
        <dbReference type="Proteomes" id="UP000321773"/>
    </source>
</evidence>
<protein>
    <submittedName>
        <fullName evidence="3">Type IV pilus assembly protein PilM</fullName>
    </submittedName>
</protein>
<reference evidence="3 4" key="1">
    <citation type="submission" date="2016-10" db="EMBL/GenBank/DDBJ databases">
        <authorList>
            <person name="de Groot N.N."/>
        </authorList>
    </citation>
    <scope>NUCLEOTIDE SEQUENCE [LARGE SCALE GENOMIC DNA]</scope>
    <source>
        <strain evidence="3 4">DSM 17074</strain>
    </source>
</reference>
<keyword evidence="5" id="KW-1185">Reference proteome</keyword>
<dbReference type="Proteomes" id="UP000321773">
    <property type="component" value="Unassembled WGS sequence"/>
</dbReference>
<dbReference type="SUPFAM" id="SSF53067">
    <property type="entry name" value="Actin-like ATPase domain"/>
    <property type="match status" value="1"/>
</dbReference>
<dbReference type="EMBL" id="FPAI01000002">
    <property type="protein sequence ID" value="SFS40277.1"/>
    <property type="molecule type" value="Genomic_DNA"/>
</dbReference>
<dbReference type="Pfam" id="PF11104">
    <property type="entry name" value="PilM_2"/>
    <property type="match status" value="1"/>
</dbReference>
<name>A0A1I6PJB5_9BACI</name>